<comment type="subcellular location">
    <subcellularLocation>
        <location evidence="3">Cytoplasm</location>
    </subcellularLocation>
    <text evidence="3">The tmRNA-SmpB complex associates with stalled 70S ribosomes.</text>
</comment>
<gene>
    <name evidence="3 4" type="primary">smpB</name>
    <name evidence="4" type="ORF">SPIRO4BDMA_51069</name>
</gene>
<dbReference type="CDD" id="cd09294">
    <property type="entry name" value="SmpB"/>
    <property type="match status" value="1"/>
</dbReference>
<dbReference type="GO" id="GO:0070929">
    <property type="term" value="P:trans-translation"/>
    <property type="evidence" value="ECO:0007669"/>
    <property type="project" value="UniProtKB-UniRule"/>
</dbReference>
<evidence type="ECO:0000256" key="3">
    <source>
        <dbReference type="HAMAP-Rule" id="MF_00023"/>
    </source>
</evidence>
<dbReference type="Pfam" id="PF01668">
    <property type="entry name" value="SmpB"/>
    <property type="match status" value="1"/>
</dbReference>
<dbReference type="SUPFAM" id="SSF74982">
    <property type="entry name" value="Small protein B (SmpB)"/>
    <property type="match status" value="1"/>
</dbReference>
<keyword evidence="2 3" id="KW-0694">RNA-binding</keyword>
<accession>A0A3P3XTY4</accession>
<dbReference type="HAMAP" id="MF_00023">
    <property type="entry name" value="SmpB"/>
    <property type="match status" value="1"/>
</dbReference>
<proteinExistence type="inferred from homology"/>
<dbReference type="NCBIfam" id="NF003843">
    <property type="entry name" value="PRK05422.1"/>
    <property type="match status" value="1"/>
</dbReference>
<dbReference type="PANTHER" id="PTHR30308:SF2">
    <property type="entry name" value="SSRA-BINDING PROTEIN"/>
    <property type="match status" value="1"/>
</dbReference>
<dbReference type="InterPro" id="IPR020081">
    <property type="entry name" value="SsrA-bd_prot_CS"/>
</dbReference>
<reference evidence="4" key="1">
    <citation type="submission" date="2017-02" db="EMBL/GenBank/DDBJ databases">
        <authorList>
            <person name="Regsiter A."/>
            <person name="William W."/>
        </authorList>
    </citation>
    <scope>NUCLEOTIDE SEQUENCE</scope>
    <source>
        <strain evidence="4">BdmA 4</strain>
    </source>
</reference>
<dbReference type="AlphaFoldDB" id="A0A3P3XTY4"/>
<protein>
    <recommendedName>
        <fullName evidence="3">SsrA-binding protein</fullName>
    </recommendedName>
    <alternativeName>
        <fullName evidence="3">Small protein B</fullName>
    </alternativeName>
</protein>
<comment type="function">
    <text evidence="3">Required for rescue of stalled ribosomes mediated by trans-translation. Binds to transfer-messenger RNA (tmRNA), required for stable association of tmRNA with ribosomes. tmRNA and SmpB together mimic tRNA shape, replacing the anticodon stem-loop with SmpB. tmRNA is encoded by the ssrA gene; the 2 termini fold to resemble tRNA(Ala) and it encodes a 'tag peptide', a short internal open reading frame. During trans-translation Ala-aminoacylated tmRNA acts like a tRNA, entering the A-site of stalled ribosomes, displacing the stalled mRNA. The ribosome then switches to translate the ORF on the tmRNA; the nascent peptide is terminated with the 'tag peptide' encoded by the tmRNA and targeted for degradation. The ribosome is freed to recommence translation, which seems to be the essential function of trans-translation.</text>
</comment>
<dbReference type="NCBIfam" id="TIGR00086">
    <property type="entry name" value="smpB"/>
    <property type="match status" value="1"/>
</dbReference>
<dbReference type="PROSITE" id="PS01317">
    <property type="entry name" value="SSRP"/>
    <property type="match status" value="1"/>
</dbReference>
<evidence type="ECO:0000256" key="2">
    <source>
        <dbReference type="ARBA" id="ARBA00022884"/>
    </source>
</evidence>
<dbReference type="GO" id="GO:0003723">
    <property type="term" value="F:RNA binding"/>
    <property type="evidence" value="ECO:0007669"/>
    <property type="project" value="UniProtKB-UniRule"/>
</dbReference>
<dbReference type="Gene3D" id="2.40.280.10">
    <property type="match status" value="1"/>
</dbReference>
<evidence type="ECO:0000256" key="1">
    <source>
        <dbReference type="ARBA" id="ARBA00022490"/>
    </source>
</evidence>
<keyword evidence="1 3" id="KW-0963">Cytoplasm</keyword>
<sequence length="155" mass="18182">MRSQEPVKIIAQNRRARFDYEIEESFECGIALQGTEVKSIKGGRVSFGDAFAEIKGQEVWLSNFHIAEYAHASAFSHDPDRPKKLLLHRQEIKRIDRRVREKGYTLIPLSIYLKHGLVKLELGLCRGKKAYDKRADIKARDLDREIRREFRLKDW</sequence>
<name>A0A3P3XTY4_9SPIR</name>
<dbReference type="InterPro" id="IPR023620">
    <property type="entry name" value="SmpB"/>
</dbReference>
<organism evidence="4">
    <name type="scientific">uncultured spirochete</name>
    <dbReference type="NCBI Taxonomy" id="156406"/>
    <lineage>
        <taxon>Bacteria</taxon>
        <taxon>Pseudomonadati</taxon>
        <taxon>Spirochaetota</taxon>
        <taxon>Spirochaetia</taxon>
        <taxon>Spirochaetales</taxon>
        <taxon>environmental samples</taxon>
    </lineage>
</organism>
<dbReference type="GO" id="GO:0070930">
    <property type="term" value="P:trans-translation-dependent protein tagging"/>
    <property type="evidence" value="ECO:0007669"/>
    <property type="project" value="TreeGrafter"/>
</dbReference>
<comment type="similarity">
    <text evidence="3">Belongs to the SmpB family.</text>
</comment>
<dbReference type="InterPro" id="IPR000037">
    <property type="entry name" value="SsrA-bd_prot"/>
</dbReference>
<dbReference type="EMBL" id="FWDO01000005">
    <property type="protein sequence ID" value="SLM19554.1"/>
    <property type="molecule type" value="Genomic_DNA"/>
</dbReference>
<dbReference type="PANTHER" id="PTHR30308">
    <property type="entry name" value="TMRNA-BINDING COMPONENT OF TRANS-TRANSLATION TAGGING COMPLEX"/>
    <property type="match status" value="1"/>
</dbReference>
<evidence type="ECO:0000313" key="4">
    <source>
        <dbReference type="EMBL" id="SLM19554.1"/>
    </source>
</evidence>
<dbReference type="GO" id="GO:0005829">
    <property type="term" value="C:cytosol"/>
    <property type="evidence" value="ECO:0007669"/>
    <property type="project" value="TreeGrafter"/>
</dbReference>